<organism evidence="1 2">
    <name type="scientific">Paracoccus acridae</name>
    <dbReference type="NCBI Taxonomy" id="1795310"/>
    <lineage>
        <taxon>Bacteria</taxon>
        <taxon>Pseudomonadati</taxon>
        <taxon>Pseudomonadota</taxon>
        <taxon>Alphaproteobacteria</taxon>
        <taxon>Rhodobacterales</taxon>
        <taxon>Paracoccaceae</taxon>
        <taxon>Paracoccus</taxon>
    </lineage>
</organism>
<reference evidence="2" key="1">
    <citation type="journal article" date="2019" name="Int. J. Syst. Evol. Microbiol.">
        <title>The Global Catalogue of Microorganisms (GCM) 10K type strain sequencing project: providing services to taxonomists for standard genome sequencing and annotation.</title>
        <authorList>
            <consortium name="The Broad Institute Genomics Platform"/>
            <consortium name="The Broad Institute Genome Sequencing Center for Infectious Disease"/>
            <person name="Wu L."/>
            <person name="Ma J."/>
        </authorList>
    </citation>
    <scope>NUCLEOTIDE SEQUENCE [LARGE SCALE GENOMIC DNA]</scope>
    <source>
        <strain evidence="2">CGMCC 1.15419</strain>
    </source>
</reference>
<name>A0ABQ1VMP9_9RHOB</name>
<evidence type="ECO:0000313" key="2">
    <source>
        <dbReference type="Proteomes" id="UP000640509"/>
    </source>
</evidence>
<dbReference type="RefSeq" id="WP_188717253.1">
    <property type="nucleotide sequence ID" value="NZ_BMIV01000035.1"/>
</dbReference>
<comment type="caution">
    <text evidence="1">The sequence shown here is derived from an EMBL/GenBank/DDBJ whole genome shotgun (WGS) entry which is preliminary data.</text>
</comment>
<protein>
    <submittedName>
        <fullName evidence="1">Uncharacterized protein</fullName>
    </submittedName>
</protein>
<keyword evidence="2" id="KW-1185">Reference proteome</keyword>
<evidence type="ECO:0000313" key="1">
    <source>
        <dbReference type="EMBL" id="GGF81397.1"/>
    </source>
</evidence>
<gene>
    <name evidence="1" type="ORF">GCM10011402_37550</name>
</gene>
<dbReference type="EMBL" id="BMIV01000035">
    <property type="protein sequence ID" value="GGF81397.1"/>
    <property type="molecule type" value="Genomic_DNA"/>
</dbReference>
<accession>A0ABQ1VMP9</accession>
<dbReference type="Proteomes" id="UP000640509">
    <property type="component" value="Unassembled WGS sequence"/>
</dbReference>
<proteinExistence type="predicted"/>
<sequence>MTDKQGPADPALRGYEASVQDYTEAHLHLWVSACLGDGVQELDTMIVTAPDSLRSQFRCYDVMADEIEIVVQRIWRDIARMRMRRGH</sequence>